<protein>
    <submittedName>
        <fullName evidence="1">Uncharacterized protein</fullName>
    </submittedName>
</protein>
<evidence type="ECO:0000313" key="1">
    <source>
        <dbReference type="EMBL" id="KAI3356767.1"/>
    </source>
</evidence>
<organism evidence="1 2">
    <name type="scientific">Scortum barcoo</name>
    <name type="common">barcoo grunter</name>
    <dbReference type="NCBI Taxonomy" id="214431"/>
    <lineage>
        <taxon>Eukaryota</taxon>
        <taxon>Metazoa</taxon>
        <taxon>Chordata</taxon>
        <taxon>Craniata</taxon>
        <taxon>Vertebrata</taxon>
        <taxon>Euteleostomi</taxon>
        <taxon>Actinopterygii</taxon>
        <taxon>Neopterygii</taxon>
        <taxon>Teleostei</taxon>
        <taxon>Neoteleostei</taxon>
        <taxon>Acanthomorphata</taxon>
        <taxon>Eupercaria</taxon>
        <taxon>Centrarchiformes</taxon>
        <taxon>Terapontoidei</taxon>
        <taxon>Terapontidae</taxon>
        <taxon>Scortum</taxon>
    </lineage>
</organism>
<sequence>MSHPEEASGEDPGHAGETMSLGWPGNASGPPGRAGGSVWENKNTTFLRRLRSFNICRTMLRMFCESVFFYTKDRDSKSNQSAVMETTCGIFVIRKEGAEPDNGPEDVGSF</sequence>
<reference evidence="1" key="1">
    <citation type="submission" date="2022-04" db="EMBL/GenBank/DDBJ databases">
        <title>Jade perch genome.</title>
        <authorList>
            <person name="Chao B."/>
        </authorList>
    </citation>
    <scope>NUCLEOTIDE SEQUENCE</scope>
    <source>
        <strain evidence="1">CB-2022</strain>
    </source>
</reference>
<gene>
    <name evidence="1" type="ORF">L3Q82_003448</name>
</gene>
<dbReference type="EMBL" id="CM041549">
    <property type="protein sequence ID" value="KAI3356767.1"/>
    <property type="molecule type" value="Genomic_DNA"/>
</dbReference>
<dbReference type="Proteomes" id="UP000831701">
    <property type="component" value="Chromosome 19"/>
</dbReference>
<proteinExistence type="predicted"/>
<evidence type="ECO:0000313" key="2">
    <source>
        <dbReference type="Proteomes" id="UP000831701"/>
    </source>
</evidence>
<accession>A0ACB8VPF1</accession>
<name>A0ACB8VPF1_9TELE</name>
<keyword evidence="2" id="KW-1185">Reference proteome</keyword>
<comment type="caution">
    <text evidence="1">The sequence shown here is derived from an EMBL/GenBank/DDBJ whole genome shotgun (WGS) entry which is preliminary data.</text>
</comment>